<gene>
    <name evidence="2" type="ORF">MFLO_05645</name>
</gene>
<organism evidence="2 3">
    <name type="scientific">Listeria floridensis FSL S10-1187</name>
    <dbReference type="NCBI Taxonomy" id="1265817"/>
    <lineage>
        <taxon>Bacteria</taxon>
        <taxon>Bacillati</taxon>
        <taxon>Bacillota</taxon>
        <taxon>Bacilli</taxon>
        <taxon>Bacillales</taxon>
        <taxon>Listeriaceae</taxon>
        <taxon>Listeria</taxon>
    </lineage>
</organism>
<proteinExistence type="predicted"/>
<sequence>MAVILQVVGYKNSGKTTFLNALIHQAKQAGYQVAAIKHDAHSFEMDHPGTDSMSYRESGADHVALVSSRQFAFLSNHGLSLQEALKQMPPADLILVEGYKEAPFPKVALVRSLEELTEFEATLRQVAVFASKDSLASSRIREIGDPEQIKNLAESLIEEFLR</sequence>
<protein>
    <submittedName>
        <fullName evidence="2">Molybdopterin-guanine dinucleotide biosynthesis protein MobB</fullName>
    </submittedName>
</protein>
<evidence type="ECO:0000259" key="1">
    <source>
        <dbReference type="Pfam" id="PF03205"/>
    </source>
</evidence>
<dbReference type="InterPro" id="IPR027417">
    <property type="entry name" value="P-loop_NTPase"/>
</dbReference>
<keyword evidence="3" id="KW-1185">Reference proteome</keyword>
<dbReference type="InterPro" id="IPR004435">
    <property type="entry name" value="MobB_dom"/>
</dbReference>
<feature type="domain" description="Molybdopterin-guanine dinucleotide biosynthesis protein B (MobB)" evidence="1">
    <location>
        <begin position="4"/>
        <end position="117"/>
    </location>
</feature>
<dbReference type="PANTHER" id="PTHR40072">
    <property type="entry name" value="MOLYBDOPTERIN-GUANINE DINUCLEOTIDE BIOSYNTHESIS ADAPTER PROTEIN-RELATED"/>
    <property type="match status" value="1"/>
</dbReference>
<dbReference type="Proteomes" id="UP000019249">
    <property type="component" value="Unassembled WGS sequence"/>
</dbReference>
<dbReference type="SUPFAM" id="SSF52540">
    <property type="entry name" value="P-loop containing nucleoside triphosphate hydrolases"/>
    <property type="match status" value="1"/>
</dbReference>
<evidence type="ECO:0000313" key="3">
    <source>
        <dbReference type="Proteomes" id="UP000019249"/>
    </source>
</evidence>
<dbReference type="NCBIfam" id="TIGR00176">
    <property type="entry name" value="mobB"/>
    <property type="match status" value="1"/>
</dbReference>
<comment type="caution">
    <text evidence="2">The sequence shown here is derived from an EMBL/GenBank/DDBJ whole genome shotgun (WGS) entry which is preliminary data.</text>
</comment>
<dbReference type="Gene3D" id="3.40.50.300">
    <property type="entry name" value="P-loop containing nucleotide triphosphate hydrolases"/>
    <property type="match status" value="1"/>
</dbReference>
<dbReference type="Pfam" id="PF03205">
    <property type="entry name" value="MobB"/>
    <property type="match status" value="1"/>
</dbReference>
<dbReference type="EMBL" id="AODF01000008">
    <property type="protein sequence ID" value="EUJ33054.1"/>
    <property type="molecule type" value="Genomic_DNA"/>
</dbReference>
<dbReference type="PANTHER" id="PTHR40072:SF1">
    <property type="entry name" value="MOLYBDOPTERIN-GUANINE DINUCLEOTIDE BIOSYNTHESIS ADAPTER PROTEIN"/>
    <property type="match status" value="1"/>
</dbReference>
<dbReference type="RefSeq" id="WP_036096771.1">
    <property type="nucleotide sequence ID" value="NZ_AODF01000008.1"/>
</dbReference>
<dbReference type="CDD" id="cd03116">
    <property type="entry name" value="MobB"/>
    <property type="match status" value="1"/>
</dbReference>
<name>A0ABP3B0K6_9LIST</name>
<evidence type="ECO:0000313" key="2">
    <source>
        <dbReference type="EMBL" id="EUJ33054.1"/>
    </source>
</evidence>
<dbReference type="InterPro" id="IPR052539">
    <property type="entry name" value="MGD_biosynthesis_adapter"/>
</dbReference>
<accession>A0ABP3B0K6</accession>
<reference evidence="2 3" key="1">
    <citation type="journal article" date="2014" name="Int. J. Syst. Evol. Microbiol.">
        <title>Listeria floridensis sp. nov., Listeria aquatica sp. nov., Listeria cornellensis sp. nov., Listeria riparia sp. nov. and Listeria grandensis sp. nov., from agricultural and natural environments.</title>
        <authorList>
            <person name="den Bakker H.C."/>
            <person name="Warchocki S."/>
            <person name="Wright E.M."/>
            <person name="Allred A.F."/>
            <person name="Ahlstrom C."/>
            <person name="Manuel C.S."/>
            <person name="Stasiewicz M.J."/>
            <person name="Burrell A."/>
            <person name="Roof S."/>
            <person name="Strawn L."/>
            <person name="Fortes E.D."/>
            <person name="Nightingale K.K."/>
            <person name="Kephart D."/>
            <person name="Wiedmann M."/>
        </authorList>
    </citation>
    <scope>NUCLEOTIDE SEQUENCE [LARGE SCALE GENOMIC DNA]</scope>
    <source>
        <strain evidence="2 3">FSL S10-1187</strain>
    </source>
</reference>